<dbReference type="Proteomes" id="UP000178885">
    <property type="component" value="Unassembled WGS sequence"/>
</dbReference>
<comment type="caution">
    <text evidence="5">The sequence shown here is derived from an EMBL/GenBank/DDBJ whole genome shotgun (WGS) entry which is preliminary data.</text>
</comment>
<evidence type="ECO:0000313" key="5">
    <source>
        <dbReference type="EMBL" id="OGI46709.1"/>
    </source>
</evidence>
<gene>
    <name evidence="5" type="ORF">A2151_06155</name>
</gene>
<reference evidence="5 6" key="1">
    <citation type="journal article" date="2016" name="Nat. Commun.">
        <title>Thousands of microbial genomes shed light on interconnected biogeochemical processes in an aquifer system.</title>
        <authorList>
            <person name="Anantharaman K."/>
            <person name="Brown C.T."/>
            <person name="Hug L.A."/>
            <person name="Sharon I."/>
            <person name="Castelle C.J."/>
            <person name="Probst A.J."/>
            <person name="Thomas B.C."/>
            <person name="Singh A."/>
            <person name="Wilkins M.J."/>
            <person name="Karaoz U."/>
            <person name="Brodie E.L."/>
            <person name="Williams K.H."/>
            <person name="Hubbard S.S."/>
            <person name="Banfield J.F."/>
        </authorList>
    </citation>
    <scope>NUCLEOTIDE SEQUENCE [LARGE SCALE GENOMIC DNA]</scope>
</reference>
<dbReference type="Pfam" id="PF08241">
    <property type="entry name" value="Methyltransf_11"/>
    <property type="match status" value="1"/>
</dbReference>
<protein>
    <recommendedName>
        <fullName evidence="4">Methyltransferase type 11 domain-containing protein</fullName>
    </recommendedName>
</protein>
<keyword evidence="2" id="KW-0808">Transferase</keyword>
<accession>A0A1F6TNS8</accession>
<evidence type="ECO:0000256" key="2">
    <source>
        <dbReference type="ARBA" id="ARBA00022679"/>
    </source>
</evidence>
<dbReference type="PANTHER" id="PTHR43464">
    <property type="entry name" value="METHYLTRANSFERASE"/>
    <property type="match status" value="1"/>
</dbReference>
<dbReference type="SUPFAM" id="SSF53335">
    <property type="entry name" value="S-adenosyl-L-methionine-dependent methyltransferases"/>
    <property type="match status" value="1"/>
</dbReference>
<dbReference type="AlphaFoldDB" id="A0A1F6TNS8"/>
<dbReference type="EMBL" id="MFSU01000076">
    <property type="protein sequence ID" value="OGI46709.1"/>
    <property type="molecule type" value="Genomic_DNA"/>
</dbReference>
<evidence type="ECO:0000313" key="6">
    <source>
        <dbReference type="Proteomes" id="UP000178885"/>
    </source>
</evidence>
<sequence length="269" mass="30534">MSEDRFDFGKNWESYARLIDAEKIAKAEDGLGAFLGTRDLSGRTFLDIGCGSGLHSLAALRFGAQEIVAIDVDPYSVSTARAVLERLWTGANKSVRHISVFDLGQQPLGEFDIVYSWGVLHHTGDMNRAIEIAARHVKPGGLFAVALYGKTRYCGIWKKIKRWYVNASPEKQARAERLYIRLFGFYMLLRGKRLSTHIANYKKKRGMDFYHDVRDWIGGYPYESIAPEELNRLLAPLGFDLVKQNVRRRSGLFGSGNDEYLFRKQSGKN</sequence>
<evidence type="ECO:0000259" key="4">
    <source>
        <dbReference type="Pfam" id="PF08241"/>
    </source>
</evidence>
<evidence type="ECO:0000256" key="3">
    <source>
        <dbReference type="ARBA" id="ARBA00022691"/>
    </source>
</evidence>
<dbReference type="PANTHER" id="PTHR43464:SF19">
    <property type="entry name" value="UBIQUINONE BIOSYNTHESIS O-METHYLTRANSFERASE, MITOCHONDRIAL"/>
    <property type="match status" value="1"/>
</dbReference>
<organism evidence="5 6">
    <name type="scientific">Candidatus Muproteobacteria bacterium RBG_16_65_34</name>
    <dbReference type="NCBI Taxonomy" id="1817760"/>
    <lineage>
        <taxon>Bacteria</taxon>
        <taxon>Pseudomonadati</taxon>
        <taxon>Pseudomonadota</taxon>
        <taxon>Candidatus Muproteobacteria</taxon>
    </lineage>
</organism>
<dbReference type="GO" id="GO:0032259">
    <property type="term" value="P:methylation"/>
    <property type="evidence" value="ECO:0007669"/>
    <property type="project" value="UniProtKB-KW"/>
</dbReference>
<dbReference type="CDD" id="cd02440">
    <property type="entry name" value="AdoMet_MTases"/>
    <property type="match status" value="1"/>
</dbReference>
<keyword evidence="1" id="KW-0489">Methyltransferase</keyword>
<evidence type="ECO:0000256" key="1">
    <source>
        <dbReference type="ARBA" id="ARBA00022603"/>
    </source>
</evidence>
<dbReference type="InterPro" id="IPR013216">
    <property type="entry name" value="Methyltransf_11"/>
</dbReference>
<keyword evidence="3" id="KW-0949">S-adenosyl-L-methionine</keyword>
<name>A0A1F6TNS8_9PROT</name>
<feature type="domain" description="Methyltransferase type 11" evidence="4">
    <location>
        <begin position="46"/>
        <end position="144"/>
    </location>
</feature>
<dbReference type="Gene3D" id="3.40.50.150">
    <property type="entry name" value="Vaccinia Virus protein VP39"/>
    <property type="match status" value="1"/>
</dbReference>
<proteinExistence type="predicted"/>
<dbReference type="GO" id="GO:0008757">
    <property type="term" value="F:S-adenosylmethionine-dependent methyltransferase activity"/>
    <property type="evidence" value="ECO:0007669"/>
    <property type="project" value="InterPro"/>
</dbReference>
<dbReference type="STRING" id="1817760.A2151_06155"/>
<dbReference type="InterPro" id="IPR029063">
    <property type="entry name" value="SAM-dependent_MTases_sf"/>
</dbReference>